<dbReference type="EMBL" id="BDEQ01000001">
    <property type="protein sequence ID" value="GAT93077.1"/>
    <property type="molecule type" value="Genomic_DNA"/>
</dbReference>
<dbReference type="OMA" id="NTEQELM"/>
<protein>
    <submittedName>
        <fullName evidence="2">Uncharacterized protein</fullName>
    </submittedName>
</protein>
<dbReference type="VEuPathDB" id="AmoebaDB:EHI7A_051460"/>
<dbReference type="AlphaFoldDB" id="A0A5K1TYX1"/>
<dbReference type="Proteomes" id="UP000078387">
    <property type="component" value="Unassembled WGS sequence"/>
</dbReference>
<gene>
    <name evidence="2" type="ORF">CL6EHI_096800</name>
</gene>
<dbReference type="VEuPathDB" id="AmoebaDB:KM1_099620"/>
<dbReference type="VEuPathDB" id="AmoebaDB:EHI8A_051150"/>
<feature type="coiled-coil region" evidence="1">
    <location>
        <begin position="110"/>
        <end position="145"/>
    </location>
</feature>
<dbReference type="VEuPathDB" id="AmoebaDB:EHI_096800"/>
<dbReference type="VEuPathDB" id="AmoebaDB:EHI5A_082280"/>
<reference evidence="2 3" key="1">
    <citation type="submission" date="2016-05" db="EMBL/GenBank/DDBJ databases">
        <title>First whole genome sequencing of Entamoeba histolytica HM1:IMSS-clone-6.</title>
        <authorList>
            <person name="Mukherjee Avik.K."/>
            <person name="Izumyama S."/>
            <person name="Nakada-Tsukui K."/>
            <person name="Nozaki T."/>
        </authorList>
    </citation>
    <scope>NUCLEOTIDE SEQUENCE [LARGE SCALE GENOMIC DNA]</scope>
    <source>
        <strain evidence="2 3">HM1:IMSS clone 6</strain>
    </source>
</reference>
<feature type="coiled-coil region" evidence="1">
    <location>
        <begin position="14"/>
        <end position="51"/>
    </location>
</feature>
<organism evidence="2 3">
    <name type="scientific">Entamoeba histolytica</name>
    <dbReference type="NCBI Taxonomy" id="5759"/>
    <lineage>
        <taxon>Eukaryota</taxon>
        <taxon>Amoebozoa</taxon>
        <taxon>Evosea</taxon>
        <taxon>Archamoebae</taxon>
        <taxon>Mastigamoebida</taxon>
        <taxon>Entamoebidae</taxon>
        <taxon>Entamoeba</taxon>
    </lineage>
</organism>
<evidence type="ECO:0000256" key="1">
    <source>
        <dbReference type="SAM" id="Coils"/>
    </source>
</evidence>
<keyword evidence="1" id="KW-0175">Coiled coil</keyword>
<accession>A0A5K1TYX1</accession>
<sequence>MSIFEGVSFKPSEHEKRENALKEIKGKILELENEINDKTKKEQEIEEKLNTIATNEEINIWKKEISDFEHPSNTEKELMIINDVVENINYLKKCLNLKTSEERKKVITELKEKKKTLKIAEVVYNELQHQEKEELEKKIKEAVIVNENSIVLKKVKGDITLYKYIWKCITNSRLNEGNEIVVIEESQFIKICIGTPVESFDDFVSYLKTLLKMIQSITDFYQMPDDAVIDAASQFVPILSKARSGCNESEFDKEWNDEIITDVFKQEANGLVWKKIIYMLLFERNLGD</sequence>
<evidence type="ECO:0000313" key="3">
    <source>
        <dbReference type="Proteomes" id="UP000078387"/>
    </source>
</evidence>
<evidence type="ECO:0000313" key="2">
    <source>
        <dbReference type="EMBL" id="GAT93077.1"/>
    </source>
</evidence>
<comment type="caution">
    <text evidence="2">The sequence shown here is derived from an EMBL/GenBank/DDBJ whole genome shotgun (WGS) entry which is preliminary data.</text>
</comment>
<proteinExistence type="predicted"/>
<name>A0A5K1TYX1_ENTHI</name>